<dbReference type="Proteomes" id="UP000828048">
    <property type="component" value="Chromosome 2"/>
</dbReference>
<evidence type="ECO:0000313" key="1">
    <source>
        <dbReference type="EMBL" id="KAH7834283.1"/>
    </source>
</evidence>
<gene>
    <name evidence="1" type="ORF">Vadar_014521</name>
</gene>
<name>A0ACB7X0X0_9ERIC</name>
<accession>A0ACB7X0X0</accession>
<evidence type="ECO:0000313" key="2">
    <source>
        <dbReference type="Proteomes" id="UP000828048"/>
    </source>
</evidence>
<keyword evidence="2" id="KW-1185">Reference proteome</keyword>
<reference evidence="1 2" key="1">
    <citation type="journal article" date="2021" name="Hortic Res">
        <title>High-quality reference genome and annotation aids understanding of berry development for evergreen blueberry (Vaccinium darrowii).</title>
        <authorList>
            <person name="Yu J."/>
            <person name="Hulse-Kemp A.M."/>
            <person name="Babiker E."/>
            <person name="Staton M."/>
        </authorList>
    </citation>
    <scope>NUCLEOTIDE SEQUENCE [LARGE SCALE GENOMIC DNA]</scope>
    <source>
        <strain evidence="2">cv. NJ 8807/NJ 8810</strain>
        <tissue evidence="1">Young leaf</tissue>
    </source>
</reference>
<sequence>MAAEPSSSSSSAVASSALTEEEMSLTVKWSGKEYTVRVCGDDTVGELKRRICEVTNVLPKRQKLLYPKIGSKLADESLLLSQLPLKSSLKMTMIGTVEDDIFVDEVDSPDVVDDFELGQDEVVDIKDNEANRKKLRRRSAQYKMQLRNPCREGKKLLVLDIDYTLFDHRSTAENPLELMRPYLHEFLTAVYAEYDIIIWSATGMKWVELKMGQLGVLDNPNYKITALLDHSAMITVHSEARGTFDCKPLGLIWAQCPEYYNSKNTIMFDDLRRNFVMNPQNGLTIKPFRKAHANRDSDQELMKLTQYLLAIADLDDLSTLDHKEWESYNEDNFKRRRHAQLWQLLLAIGRVQILMDLPRVVSPPQPFQAQALAIRNACVLAKSRNLSGIETQDGYDPLDPNGNITIKWDVMQINDATQDVSVHIFNYQLFRHVEPPGWRLSWAWPGDEVIWNILGAESTEQGNCPAALRGQNLPHCCDKKPVIIDLLPSAPFNSRVANCCKGGVLSSFTQDPGQSGAAFQISIGASSSTSGNNIITPENFTLGLPGYTCGDPEEVPPSKFVEDNGRRQTQAIATYNVTCSYSQFKASPAPTCCVSLSAFYNESIVPCPRCSCGCQSGSECVKPGESPPVLQLPDEVAPQPVVRCTNFMCPIRVHWHVKESYTQYWRVKITVTNFNYAKNYSQWNLVVLHPNMQNVTQVFSFNYKPLHPYGHINDTGMFYGIQYYNDMLLQSGDNGNVQTEMLLHKDAGIFTFREGWAFPRKISFNGDTCVMPPPDDYPRLPNSGHFGAPFNWWCITLSLLLAVIF</sequence>
<protein>
    <submittedName>
        <fullName evidence="1">Uncharacterized protein</fullName>
    </submittedName>
</protein>
<dbReference type="EMBL" id="CM037152">
    <property type="protein sequence ID" value="KAH7834283.1"/>
    <property type="molecule type" value="Genomic_DNA"/>
</dbReference>
<proteinExistence type="predicted"/>
<organism evidence="1 2">
    <name type="scientific">Vaccinium darrowii</name>
    <dbReference type="NCBI Taxonomy" id="229202"/>
    <lineage>
        <taxon>Eukaryota</taxon>
        <taxon>Viridiplantae</taxon>
        <taxon>Streptophyta</taxon>
        <taxon>Embryophyta</taxon>
        <taxon>Tracheophyta</taxon>
        <taxon>Spermatophyta</taxon>
        <taxon>Magnoliopsida</taxon>
        <taxon>eudicotyledons</taxon>
        <taxon>Gunneridae</taxon>
        <taxon>Pentapetalae</taxon>
        <taxon>asterids</taxon>
        <taxon>Ericales</taxon>
        <taxon>Ericaceae</taxon>
        <taxon>Vaccinioideae</taxon>
        <taxon>Vaccinieae</taxon>
        <taxon>Vaccinium</taxon>
    </lineage>
</organism>
<comment type="caution">
    <text evidence="1">The sequence shown here is derived from an EMBL/GenBank/DDBJ whole genome shotgun (WGS) entry which is preliminary data.</text>
</comment>